<comment type="caution">
    <text evidence="6">The sequence shown here is derived from an EMBL/GenBank/DDBJ whole genome shotgun (WGS) entry which is preliminary data.</text>
</comment>
<evidence type="ECO:0000313" key="6">
    <source>
        <dbReference type="EMBL" id="KFI46968.1"/>
    </source>
</evidence>
<dbReference type="SUPFAM" id="SSF74650">
    <property type="entry name" value="Galactose mutarotase-like"/>
    <property type="match status" value="1"/>
</dbReference>
<reference evidence="6 7" key="1">
    <citation type="submission" date="2014-03" db="EMBL/GenBank/DDBJ databases">
        <title>Genomics of Bifidobacteria.</title>
        <authorList>
            <person name="Ventura M."/>
            <person name="Milani C."/>
            <person name="Lugli G.A."/>
        </authorList>
    </citation>
    <scope>NUCLEOTIDE SEQUENCE [LARGE SCALE GENOMIC DNA]</scope>
    <source>
        <strain evidence="6 7">DSM 22767</strain>
    </source>
</reference>
<evidence type="ECO:0000256" key="2">
    <source>
        <dbReference type="ARBA" id="ARBA00022723"/>
    </source>
</evidence>
<dbReference type="PANTHER" id="PTHR46017">
    <property type="entry name" value="ALPHA-MANNOSIDASE 2C1"/>
    <property type="match status" value="1"/>
</dbReference>
<dbReference type="AlphaFoldDB" id="A0A086ZKB8"/>
<dbReference type="InterPro" id="IPR037094">
    <property type="entry name" value="Glyco_hydro_38_cen_sf"/>
</dbReference>
<accession>A0A086ZKB8</accession>
<evidence type="ECO:0000256" key="3">
    <source>
        <dbReference type="ARBA" id="ARBA00022801"/>
    </source>
</evidence>
<dbReference type="STRING" id="1437606.BBOH_0443"/>
<dbReference type="OrthoDB" id="9772207at2"/>
<dbReference type="CDD" id="cd10789">
    <property type="entry name" value="GH38N_AMII_ER_cytosolic"/>
    <property type="match status" value="1"/>
</dbReference>
<dbReference type="Gene3D" id="1.20.1270.50">
    <property type="entry name" value="Glycoside hydrolase family 38, central domain"/>
    <property type="match status" value="1"/>
</dbReference>
<evidence type="ECO:0000256" key="4">
    <source>
        <dbReference type="ARBA" id="ARBA00023295"/>
    </source>
</evidence>
<dbReference type="Proteomes" id="UP000029096">
    <property type="component" value="Unassembled WGS sequence"/>
</dbReference>
<protein>
    <submittedName>
        <fullName evidence="6">Alpha-mannosidase</fullName>
        <ecNumber evidence="6">3.2.1.24</ecNumber>
    </submittedName>
</protein>
<dbReference type="FunFam" id="3.20.110.10:FF:000002">
    <property type="entry name" value="alpha-mannosidase 2C1 isoform X1"/>
    <property type="match status" value="1"/>
</dbReference>
<dbReference type="Gene3D" id="3.20.110.10">
    <property type="entry name" value="Glycoside hydrolase 38, N terminal domain"/>
    <property type="match status" value="1"/>
</dbReference>
<keyword evidence="7" id="KW-1185">Reference proteome</keyword>
<proteinExistence type="inferred from homology"/>
<dbReference type="Pfam" id="PF07748">
    <property type="entry name" value="Glyco_hydro_38C"/>
    <property type="match status" value="1"/>
</dbReference>
<dbReference type="GO" id="GO:0030246">
    <property type="term" value="F:carbohydrate binding"/>
    <property type="evidence" value="ECO:0007669"/>
    <property type="project" value="InterPro"/>
</dbReference>
<dbReference type="RefSeq" id="WP_033520513.1">
    <property type="nucleotide sequence ID" value="NZ_JDUS01000001.1"/>
</dbReference>
<dbReference type="Pfam" id="PF01074">
    <property type="entry name" value="Glyco_hydro_38N"/>
    <property type="match status" value="1"/>
</dbReference>
<sequence>MFLAPDQELCRCDRVRQQRLEPHVETVLDHCSVRAFANPGEPEPFMGFLDRARAGQVDFQVFEIPGSWGTTWGTTWFEVSGRIDLAAAQGRQIELVADLGWLAERGPGFQSEALAYTADGTAIKAVNPRNSWVPLIDADGTRHVPLDADGNFVVYLEAAANPVVEGPTPFSPTHVGLKATGKPDQPYTLRRMDVCCFNRDLFDYGMDLEVVSSLMRELKDDDPRYWQLAKALQRSLNVYDERNIVGTVAQARAQLKDVLSRPAVSSSVKHTAVAHAHIDSAWLWPVRETRRKVARTVSNVLALMDQDPDFIYAMSSAQQYAWLEAEHPDLFNRMKERIAEGRFIPVGGMWVESDGMVPCGESLVRQITFGQRYYKEHLGAVAKGVWLPDSFGYTGSWPQIALRAGFEWFLTQKISWNDTTKFPHHSFIWQGIDGTGILTHFPPSDTYCAPAEVKDVVYSQKNYLDKDLSDHAIMLYGYGDGGGGPNREMVSRIHRMRDLEGVPQIDFGTPDDLYAKIRQDVVDEARGETPIYRGELYLELHRATLTAQQDMKRGCRQEESMLRVVEYLCAEASLKDSNYRYPRQQLDAIWQKLLLNQFHDILPGSALAWAELEAREDYQRDIHALFEIADQAASAIHQADSSLPVVDDAVVLPVADSGDDSNHRGGNWVVQPGACAHPAGNVWQDRVKDLASTDLELTSNAVLPDVGAPLAAQAQKDADGSAVLSNGVLSVKVEADGSVSSLVDLVNGRELVPAGTRLGRYELMRDEPYQWDAWDIQRDAFLMANGLEESRLVDVATRDSDGAAIATVKSHAEGVDIKTRIILHSGASTLDFEAGVEWHTQEQFLKVDVPLALDVSNAQYEAQYGMVERPVQKNSRSQEAMFESCTHRFVRLAEAGYAAAVVNATTYGSDVSPIGNVTGNNTSAGALDGTVPAGHGTMVRLSLLSAPLYPDPDTDQGHHEFAWSVVVDASVDRTLAQAARVNAPVFSALPVFEPIAVAQAERGSIVVDWVKMADDGSGDVIVRLYEPAGGEASGRLHVCAELAGAVVSEVSELEDAQSLPAELPRAVAASSQPVQGAALRLHPYQQATLRIAR</sequence>
<dbReference type="EC" id="3.2.1.24" evidence="6"/>
<evidence type="ECO:0000259" key="5">
    <source>
        <dbReference type="SMART" id="SM00872"/>
    </source>
</evidence>
<dbReference type="eggNOG" id="COG0383">
    <property type="taxonomic scope" value="Bacteria"/>
</dbReference>
<dbReference type="InterPro" id="IPR028995">
    <property type="entry name" value="Glyco_hydro_57/38_cen_sf"/>
</dbReference>
<dbReference type="Pfam" id="PF09261">
    <property type="entry name" value="Alpha-mann_mid"/>
    <property type="match status" value="1"/>
</dbReference>
<dbReference type="InterPro" id="IPR015341">
    <property type="entry name" value="Glyco_hydro_38_cen"/>
</dbReference>
<dbReference type="Gene3D" id="2.70.98.30">
    <property type="entry name" value="Golgi alpha-mannosidase II, domain 4"/>
    <property type="match status" value="1"/>
</dbReference>
<dbReference type="GO" id="GO:0046872">
    <property type="term" value="F:metal ion binding"/>
    <property type="evidence" value="ECO:0007669"/>
    <property type="project" value="UniProtKB-KW"/>
</dbReference>
<dbReference type="SUPFAM" id="SSF88713">
    <property type="entry name" value="Glycoside hydrolase/deacetylase"/>
    <property type="match status" value="1"/>
</dbReference>
<name>A0A086ZKB8_9BIFI</name>
<keyword evidence="2" id="KW-0479">Metal-binding</keyword>
<dbReference type="GO" id="GO:0004559">
    <property type="term" value="F:alpha-mannosidase activity"/>
    <property type="evidence" value="ECO:0007669"/>
    <property type="project" value="UniProtKB-EC"/>
</dbReference>
<dbReference type="SMART" id="SM00872">
    <property type="entry name" value="Alpha-mann_mid"/>
    <property type="match status" value="1"/>
</dbReference>
<keyword evidence="4 6" id="KW-0326">Glycosidase</keyword>
<gene>
    <name evidence="6" type="ORF">BBOH_0443</name>
</gene>
<organism evidence="6 7">
    <name type="scientific">Bifidobacterium bohemicum DSM 22767</name>
    <dbReference type="NCBI Taxonomy" id="1437606"/>
    <lineage>
        <taxon>Bacteria</taxon>
        <taxon>Bacillati</taxon>
        <taxon>Actinomycetota</taxon>
        <taxon>Actinomycetes</taxon>
        <taxon>Bifidobacteriales</taxon>
        <taxon>Bifidobacteriaceae</taxon>
        <taxon>Bifidobacterium</taxon>
    </lineage>
</organism>
<dbReference type="EMBL" id="JGYP01000001">
    <property type="protein sequence ID" value="KFI46968.1"/>
    <property type="molecule type" value="Genomic_DNA"/>
</dbReference>
<dbReference type="InterPro" id="IPR054723">
    <property type="entry name" value="Ams1-like_N"/>
</dbReference>
<dbReference type="InterPro" id="IPR011330">
    <property type="entry name" value="Glyco_hydro/deAcase_b/a-brl"/>
</dbReference>
<dbReference type="Pfam" id="PF22907">
    <property type="entry name" value="Ams1-like_1st"/>
    <property type="match status" value="1"/>
</dbReference>
<feature type="domain" description="Glycoside hydrolase family 38 central" evidence="5">
    <location>
        <begin position="539"/>
        <end position="618"/>
    </location>
</feature>
<dbReference type="InterPro" id="IPR027291">
    <property type="entry name" value="Glyco_hydro_38_N_sf"/>
</dbReference>
<dbReference type="SUPFAM" id="SSF88688">
    <property type="entry name" value="Families 57/38 glycoside transferase middle domain"/>
    <property type="match status" value="1"/>
</dbReference>
<dbReference type="GO" id="GO:0006013">
    <property type="term" value="P:mannose metabolic process"/>
    <property type="evidence" value="ECO:0007669"/>
    <property type="project" value="InterPro"/>
</dbReference>
<dbReference type="GO" id="GO:0009313">
    <property type="term" value="P:oligosaccharide catabolic process"/>
    <property type="evidence" value="ECO:0007669"/>
    <property type="project" value="TreeGrafter"/>
</dbReference>
<comment type="similarity">
    <text evidence="1">Belongs to the glycosyl hydrolase 38 family.</text>
</comment>
<dbReference type="InterPro" id="IPR011682">
    <property type="entry name" value="Glyco_hydro_38_C"/>
</dbReference>
<dbReference type="FunFam" id="1.20.1270.50:FF:000004">
    <property type="entry name" value="alpha-mannosidase 2C1 isoform X1"/>
    <property type="match status" value="1"/>
</dbReference>
<dbReference type="InterPro" id="IPR000602">
    <property type="entry name" value="Glyco_hydro_38_N"/>
</dbReference>
<evidence type="ECO:0000313" key="7">
    <source>
        <dbReference type="Proteomes" id="UP000029096"/>
    </source>
</evidence>
<dbReference type="Pfam" id="PF17677">
    <property type="entry name" value="Glyco_hydro38C2"/>
    <property type="match status" value="1"/>
</dbReference>
<dbReference type="InterPro" id="IPR011013">
    <property type="entry name" value="Gal_mutarotase_sf_dom"/>
</dbReference>
<dbReference type="InterPro" id="IPR041147">
    <property type="entry name" value="GH38_C"/>
</dbReference>
<evidence type="ECO:0000256" key="1">
    <source>
        <dbReference type="ARBA" id="ARBA00009792"/>
    </source>
</evidence>
<keyword evidence="3 6" id="KW-0378">Hydrolase</keyword>
<dbReference type="PANTHER" id="PTHR46017:SF1">
    <property type="entry name" value="ALPHA-MANNOSIDASE 2C1"/>
    <property type="match status" value="1"/>
</dbReference>